<gene>
    <name evidence="2" type="ORF">E4M00_13590</name>
</gene>
<protein>
    <submittedName>
        <fullName evidence="2">NAD-dependent epimerase/dehydratase family protein</fullName>
    </submittedName>
</protein>
<organism evidence="2 3">
    <name type="scientific">Orlajensenia leifsoniae</name>
    <dbReference type="NCBI Taxonomy" id="2561933"/>
    <lineage>
        <taxon>Bacteria</taxon>
        <taxon>Bacillati</taxon>
        <taxon>Actinomycetota</taxon>
        <taxon>Actinomycetes</taxon>
        <taxon>Micrococcales</taxon>
        <taxon>Microbacteriaceae</taxon>
        <taxon>Orlajensenia</taxon>
    </lineage>
</organism>
<comment type="caution">
    <text evidence="2">The sequence shown here is derived from an EMBL/GenBank/DDBJ whole genome shotgun (WGS) entry which is preliminary data.</text>
</comment>
<dbReference type="AlphaFoldDB" id="A0A4Y9QYN8"/>
<accession>A0A4Y9QYN8</accession>
<dbReference type="EMBL" id="SPQZ01000005">
    <property type="protein sequence ID" value="TFV96356.1"/>
    <property type="molecule type" value="Genomic_DNA"/>
</dbReference>
<feature type="domain" description="NAD-dependent epimerase/dehydratase" evidence="1">
    <location>
        <begin position="4"/>
        <end position="209"/>
    </location>
</feature>
<dbReference type="Gene3D" id="3.40.50.720">
    <property type="entry name" value="NAD(P)-binding Rossmann-like Domain"/>
    <property type="match status" value="1"/>
</dbReference>
<dbReference type="RefSeq" id="WP_135121057.1">
    <property type="nucleotide sequence ID" value="NZ_SPQZ01000005.1"/>
</dbReference>
<dbReference type="SUPFAM" id="SSF51735">
    <property type="entry name" value="NAD(P)-binding Rossmann-fold domains"/>
    <property type="match status" value="1"/>
</dbReference>
<evidence type="ECO:0000313" key="2">
    <source>
        <dbReference type="EMBL" id="TFV96356.1"/>
    </source>
</evidence>
<dbReference type="Proteomes" id="UP000298127">
    <property type="component" value="Unassembled WGS sequence"/>
</dbReference>
<proteinExistence type="predicted"/>
<reference evidence="2 3" key="1">
    <citation type="journal article" date="2018" name="J. Microbiol.">
        <title>Leifsonia flava sp. nov., a novel actinobacterium isolated from the rhizosphere of Aquilegia viridiflora.</title>
        <authorList>
            <person name="Cai Y."/>
            <person name="Tao W.Z."/>
            <person name="Ma Y.J."/>
            <person name="Cheng J."/>
            <person name="Zhang M.Y."/>
            <person name="Zhang Y.X."/>
        </authorList>
    </citation>
    <scope>NUCLEOTIDE SEQUENCE [LARGE SCALE GENOMIC DNA]</scope>
    <source>
        <strain evidence="2 3">SYP-B2174</strain>
    </source>
</reference>
<dbReference type="Pfam" id="PF01370">
    <property type="entry name" value="Epimerase"/>
    <property type="match status" value="1"/>
</dbReference>
<dbReference type="InterPro" id="IPR001509">
    <property type="entry name" value="Epimerase_deHydtase"/>
</dbReference>
<evidence type="ECO:0000313" key="3">
    <source>
        <dbReference type="Proteomes" id="UP000298127"/>
    </source>
</evidence>
<sequence length="306" mass="32224">MRHLVVGHGLIGSLLTQELVARGDSVVVATRDGRAVPGATSATADASDAAALGAAAVGADTIFLVTNPPYDRWREQWPPIFEAAITAAAASGAALVVMGNLYSYGVPSGPMTETSPETTTETKGLVRRDGWARVREATERGEIRGVEVRASDYFGPGAGRNAHLGSDFLGPVLASKTARIIGDADAVHSWSFLPDIVATLIAAAHHTGQWGRVWHVPSGEPRTRTAIVAEVNAGWGSSGSIRPYPTAMLKALGLVNGEIREIVASSYQFRTPFVIDSTETERLLGVSATPWSEALRTTVESLRTAG</sequence>
<keyword evidence="3" id="KW-1185">Reference proteome</keyword>
<evidence type="ECO:0000259" key="1">
    <source>
        <dbReference type="Pfam" id="PF01370"/>
    </source>
</evidence>
<name>A0A4Y9QYN8_9MICO</name>
<dbReference type="InterPro" id="IPR036291">
    <property type="entry name" value="NAD(P)-bd_dom_sf"/>
</dbReference>